<dbReference type="Proteomes" id="UP001528672">
    <property type="component" value="Unassembled WGS sequence"/>
</dbReference>
<dbReference type="InterPro" id="IPR005000">
    <property type="entry name" value="Aldolase/citrate-lyase_domain"/>
</dbReference>
<feature type="domain" description="HpcH/HpaI aldolase/citrate lyase" evidence="4">
    <location>
        <begin position="18"/>
        <end position="228"/>
    </location>
</feature>
<dbReference type="SUPFAM" id="SSF51621">
    <property type="entry name" value="Phosphoenolpyruvate/pyruvate domain"/>
    <property type="match status" value="1"/>
</dbReference>
<name>A0ABT5MBZ0_9BURK</name>
<comment type="cofactor">
    <cofactor evidence="1">
        <name>Mg(2+)</name>
        <dbReference type="ChEBI" id="CHEBI:18420"/>
    </cofactor>
</comment>
<evidence type="ECO:0000256" key="3">
    <source>
        <dbReference type="ARBA" id="ARBA00022842"/>
    </source>
</evidence>
<dbReference type="GO" id="GO:0016829">
    <property type="term" value="F:lyase activity"/>
    <property type="evidence" value="ECO:0007669"/>
    <property type="project" value="UniProtKB-KW"/>
</dbReference>
<gene>
    <name evidence="5" type="ORF">PSQ39_05510</name>
</gene>
<accession>A0ABT5MBZ0</accession>
<dbReference type="EMBL" id="JAQSIO010000002">
    <property type="protein sequence ID" value="MDD0814085.1"/>
    <property type="molecule type" value="Genomic_DNA"/>
</dbReference>
<organism evidence="5 6">
    <name type="scientific">Curvibacter microcysteis</name>
    <dbReference type="NCBI Taxonomy" id="3026419"/>
    <lineage>
        <taxon>Bacteria</taxon>
        <taxon>Pseudomonadati</taxon>
        <taxon>Pseudomonadota</taxon>
        <taxon>Betaproteobacteria</taxon>
        <taxon>Burkholderiales</taxon>
        <taxon>Comamonadaceae</taxon>
        <taxon>Curvibacter</taxon>
    </lineage>
</organism>
<dbReference type="PANTHER" id="PTHR32308">
    <property type="entry name" value="LYASE BETA SUBUNIT, PUTATIVE (AFU_ORTHOLOGUE AFUA_4G13030)-RELATED"/>
    <property type="match status" value="1"/>
</dbReference>
<evidence type="ECO:0000313" key="6">
    <source>
        <dbReference type="Proteomes" id="UP001528672"/>
    </source>
</evidence>
<dbReference type="PIRSF" id="PIRSF015582">
    <property type="entry name" value="Cit_lyase_B"/>
    <property type="match status" value="1"/>
</dbReference>
<evidence type="ECO:0000313" key="5">
    <source>
        <dbReference type="EMBL" id="MDD0814085.1"/>
    </source>
</evidence>
<dbReference type="InterPro" id="IPR015813">
    <property type="entry name" value="Pyrv/PenolPyrv_kinase-like_dom"/>
</dbReference>
<evidence type="ECO:0000256" key="2">
    <source>
        <dbReference type="ARBA" id="ARBA00022723"/>
    </source>
</evidence>
<dbReference type="RefSeq" id="WP_273925721.1">
    <property type="nucleotide sequence ID" value="NZ_JAQSIO010000002.1"/>
</dbReference>
<evidence type="ECO:0000259" key="4">
    <source>
        <dbReference type="Pfam" id="PF03328"/>
    </source>
</evidence>
<evidence type="ECO:0000256" key="1">
    <source>
        <dbReference type="ARBA" id="ARBA00001946"/>
    </source>
</evidence>
<sequence length="294" mass="29999">MSEAPAVNAADAPLARARSFLFVPADRLERLPKALASGADAVIVDLEDAVAPAAKAGARGALASAWGGLDAAQRARLVLRVNAAPTPWHADDLALLAQLPGLAGVMLAKAESAAALSTVAAAAPGLALLPLIESADGLLNLSAIAAAPQVLRLVLGHMDLQADLGMACSPDEHELLPARWQLVLVSRGARLAPPVDGVTVALDQPELTEADTRRCRRLGFGAKLCIHPAQVQAVHRGFCPSGEELAWAQRVLAAAQAAGDGPGAGALRVDGRMVDAPVLALARRLQSLAGAAPP</sequence>
<keyword evidence="3" id="KW-0460">Magnesium</keyword>
<dbReference type="Pfam" id="PF03328">
    <property type="entry name" value="HpcH_HpaI"/>
    <property type="match status" value="1"/>
</dbReference>
<dbReference type="Gene3D" id="3.20.20.60">
    <property type="entry name" value="Phosphoenolpyruvate-binding domains"/>
    <property type="match status" value="1"/>
</dbReference>
<keyword evidence="2" id="KW-0479">Metal-binding</keyword>
<keyword evidence="5" id="KW-0456">Lyase</keyword>
<dbReference type="InterPro" id="IPR040442">
    <property type="entry name" value="Pyrv_kinase-like_dom_sf"/>
</dbReference>
<dbReference type="InterPro" id="IPR011206">
    <property type="entry name" value="Citrate_lyase_beta/mcl1/mcl2"/>
</dbReference>
<protein>
    <submittedName>
        <fullName evidence="5">CoA ester lyase</fullName>
    </submittedName>
</protein>
<proteinExistence type="predicted"/>
<dbReference type="PANTHER" id="PTHR32308:SF10">
    <property type="entry name" value="CITRATE LYASE SUBUNIT BETA"/>
    <property type="match status" value="1"/>
</dbReference>
<comment type="caution">
    <text evidence="5">The sequence shown here is derived from an EMBL/GenBank/DDBJ whole genome shotgun (WGS) entry which is preliminary data.</text>
</comment>
<reference evidence="5 6" key="1">
    <citation type="submission" date="2023-02" db="EMBL/GenBank/DDBJ databases">
        <title>Bacterial whole genome sequence for Curvibacter sp. HBC28.</title>
        <authorList>
            <person name="Le V."/>
            <person name="Ko S.-R."/>
            <person name="Ahn C.-Y."/>
            <person name="Oh H.-M."/>
        </authorList>
    </citation>
    <scope>NUCLEOTIDE SEQUENCE [LARGE SCALE GENOMIC DNA]</scope>
    <source>
        <strain evidence="5 6">HBC28</strain>
    </source>
</reference>
<keyword evidence="6" id="KW-1185">Reference proteome</keyword>